<feature type="transmembrane region" description="Helical" evidence="9">
    <location>
        <begin position="62"/>
        <end position="83"/>
    </location>
</feature>
<evidence type="ECO:0000256" key="6">
    <source>
        <dbReference type="ARBA" id="ARBA00022989"/>
    </source>
</evidence>
<accession>A0ABP9AXU0</accession>
<sequence length="142" mass="15743">MNLTTVAWIAGVILTISTWGTVYRIWKGPSLLDRVLASDVLLSIITSALCIIMIVTDTQYSIILLVAIALIGFVGSVTVARFADNSKADEATPITTVERHRRRKNRGNRSTGRDHRDYHAEDTDKVHHSESHPSRASMDQGE</sequence>
<evidence type="ECO:0000256" key="7">
    <source>
        <dbReference type="ARBA" id="ARBA00023136"/>
    </source>
</evidence>
<evidence type="ECO:0000256" key="8">
    <source>
        <dbReference type="SAM" id="MobiDB-lite"/>
    </source>
</evidence>
<comment type="similarity">
    <text evidence="2">Belongs to the CPA3 antiporters (TC 2.A.63) subunit F family.</text>
</comment>
<dbReference type="PANTHER" id="PTHR34702:SF1">
    <property type="entry name" value="NA(+)_H(+) ANTIPORTER SUBUNIT F"/>
    <property type="match status" value="1"/>
</dbReference>
<feature type="region of interest" description="Disordered" evidence="8">
    <location>
        <begin position="91"/>
        <end position="142"/>
    </location>
</feature>
<evidence type="ECO:0000256" key="4">
    <source>
        <dbReference type="ARBA" id="ARBA00022475"/>
    </source>
</evidence>
<organism evidence="10 11">
    <name type="scientific">Rothia endophytica</name>
    <dbReference type="NCBI Taxonomy" id="1324766"/>
    <lineage>
        <taxon>Bacteria</taxon>
        <taxon>Bacillati</taxon>
        <taxon>Actinomycetota</taxon>
        <taxon>Actinomycetes</taxon>
        <taxon>Micrococcales</taxon>
        <taxon>Micrococcaceae</taxon>
        <taxon>Rothia</taxon>
    </lineage>
</organism>
<evidence type="ECO:0000256" key="9">
    <source>
        <dbReference type="SAM" id="Phobius"/>
    </source>
</evidence>
<evidence type="ECO:0000256" key="1">
    <source>
        <dbReference type="ARBA" id="ARBA00004651"/>
    </source>
</evidence>
<keyword evidence="4" id="KW-1003">Cell membrane</keyword>
<dbReference type="InterPro" id="IPR007208">
    <property type="entry name" value="MrpF/PhaF-like"/>
</dbReference>
<feature type="compositionally biased region" description="Basic and acidic residues" evidence="8">
    <location>
        <begin position="111"/>
        <end position="133"/>
    </location>
</feature>
<evidence type="ECO:0000313" key="11">
    <source>
        <dbReference type="Proteomes" id="UP001500187"/>
    </source>
</evidence>
<keyword evidence="5 9" id="KW-0812">Transmembrane</keyword>
<evidence type="ECO:0000256" key="5">
    <source>
        <dbReference type="ARBA" id="ARBA00022692"/>
    </source>
</evidence>
<keyword evidence="3" id="KW-0813">Transport</keyword>
<feature type="transmembrane region" description="Helical" evidence="9">
    <location>
        <begin position="6"/>
        <end position="23"/>
    </location>
</feature>
<dbReference type="PANTHER" id="PTHR34702">
    <property type="entry name" value="NA(+)/H(+) ANTIPORTER SUBUNIT F1"/>
    <property type="match status" value="1"/>
</dbReference>
<keyword evidence="7 9" id="KW-0472">Membrane</keyword>
<gene>
    <name evidence="10" type="ORF">GCM10023352_01350</name>
</gene>
<keyword evidence="11" id="KW-1185">Reference proteome</keyword>
<evidence type="ECO:0000256" key="2">
    <source>
        <dbReference type="ARBA" id="ARBA00009212"/>
    </source>
</evidence>
<reference evidence="11" key="1">
    <citation type="journal article" date="2019" name="Int. J. Syst. Evol. Microbiol.">
        <title>The Global Catalogue of Microorganisms (GCM) 10K type strain sequencing project: providing services to taxonomists for standard genome sequencing and annotation.</title>
        <authorList>
            <consortium name="The Broad Institute Genomics Platform"/>
            <consortium name="The Broad Institute Genome Sequencing Center for Infectious Disease"/>
            <person name="Wu L."/>
            <person name="Ma J."/>
        </authorList>
    </citation>
    <scope>NUCLEOTIDE SEQUENCE [LARGE SCALE GENOMIC DNA]</scope>
    <source>
        <strain evidence="11">JCM 18541</strain>
    </source>
</reference>
<feature type="transmembrane region" description="Helical" evidence="9">
    <location>
        <begin position="35"/>
        <end position="56"/>
    </location>
</feature>
<evidence type="ECO:0008006" key="12">
    <source>
        <dbReference type="Google" id="ProtNLM"/>
    </source>
</evidence>
<dbReference type="EMBL" id="BAABKP010000001">
    <property type="protein sequence ID" value="GAA4787522.1"/>
    <property type="molecule type" value="Genomic_DNA"/>
</dbReference>
<comment type="subcellular location">
    <subcellularLocation>
        <location evidence="1">Cell membrane</location>
        <topology evidence="1">Multi-pass membrane protein</topology>
    </subcellularLocation>
</comment>
<proteinExistence type="inferred from homology"/>
<name>A0ABP9AXU0_9MICC</name>
<dbReference type="Pfam" id="PF04066">
    <property type="entry name" value="MrpF_PhaF"/>
    <property type="match status" value="1"/>
</dbReference>
<dbReference type="RefSeq" id="WP_345443426.1">
    <property type="nucleotide sequence ID" value="NZ_BAABKP010000001.1"/>
</dbReference>
<protein>
    <recommendedName>
        <fullName evidence="12">Sodium:proton antiporter</fullName>
    </recommendedName>
</protein>
<evidence type="ECO:0000313" key="10">
    <source>
        <dbReference type="EMBL" id="GAA4787522.1"/>
    </source>
</evidence>
<comment type="caution">
    <text evidence="10">The sequence shown here is derived from an EMBL/GenBank/DDBJ whole genome shotgun (WGS) entry which is preliminary data.</text>
</comment>
<evidence type="ECO:0000256" key="3">
    <source>
        <dbReference type="ARBA" id="ARBA00022448"/>
    </source>
</evidence>
<keyword evidence="6 9" id="KW-1133">Transmembrane helix</keyword>
<dbReference type="Proteomes" id="UP001500187">
    <property type="component" value="Unassembled WGS sequence"/>
</dbReference>